<feature type="region of interest" description="Disordered" evidence="1">
    <location>
        <begin position="1"/>
        <end position="32"/>
    </location>
</feature>
<reference evidence="2" key="3">
    <citation type="submission" date="2025-07" db="EMBL/GenBank/DDBJ databases">
        <authorList>
            <consortium name="NCBI Genome Project"/>
        </authorList>
    </citation>
    <scope>NUCLEOTIDE SEQUENCE</scope>
    <source>
        <strain evidence="2">CBS432</strain>
    </source>
</reference>
<dbReference type="AlphaFoldDB" id="A0A8B8V148"/>
<evidence type="ECO:0000256" key="1">
    <source>
        <dbReference type="SAM" id="MobiDB-lite"/>
    </source>
</evidence>
<evidence type="ECO:0000313" key="2">
    <source>
        <dbReference type="RefSeq" id="XP_033769696.1"/>
    </source>
</evidence>
<feature type="compositionally biased region" description="Low complexity" evidence="1">
    <location>
        <begin position="18"/>
        <end position="32"/>
    </location>
</feature>
<reference evidence="2" key="1">
    <citation type="journal article" date="2017" name="Nat. Genet.">
        <title>Contrasting evolutionary genome dynamics between domesticated and wild yeasts.</title>
        <authorList>
            <person name="Yue J.X."/>
            <person name="Li J."/>
            <person name="Aigrain L."/>
            <person name="Hallin J."/>
            <person name="Persson K."/>
            <person name="Oliver K."/>
            <person name="Bergstrom A."/>
            <person name="Coupland P."/>
            <person name="Warringer J."/>
            <person name="Lagomarsino M.C."/>
            <person name="Fischer G."/>
            <person name="Durbin R."/>
            <person name="Liti G."/>
        </authorList>
    </citation>
    <scope>NUCLEOTIDE SEQUENCE</scope>
    <source>
        <strain evidence="2">CBS432</strain>
    </source>
</reference>
<feature type="compositionally biased region" description="Low complexity" evidence="1">
    <location>
        <begin position="53"/>
        <end position="70"/>
    </location>
</feature>
<name>A0A8B8V148_SACPA</name>
<dbReference type="VEuPathDB" id="FungiDB:SPAR_P01990"/>
<evidence type="ECO:0008006" key="3">
    <source>
        <dbReference type="Google" id="ProtNLM"/>
    </source>
</evidence>
<feature type="compositionally biased region" description="Polar residues" evidence="1">
    <location>
        <begin position="164"/>
        <end position="174"/>
    </location>
</feature>
<accession>A0A8B8V148</accession>
<reference evidence="2" key="4">
    <citation type="submission" date="2025-08" db="UniProtKB">
        <authorList>
            <consortium name="RefSeq"/>
        </authorList>
    </citation>
    <scope>IDENTIFICATION</scope>
    <source>
        <strain evidence="2">CBS432</strain>
    </source>
</reference>
<feature type="region of interest" description="Disordered" evidence="1">
    <location>
        <begin position="52"/>
        <end position="89"/>
    </location>
</feature>
<dbReference type="OrthoDB" id="4067097at2759"/>
<proteinExistence type="predicted"/>
<organism evidence="2">
    <name type="scientific">Saccharomyces paradoxus</name>
    <name type="common">Yeast</name>
    <name type="synonym">Saccharomyces douglasii</name>
    <dbReference type="NCBI Taxonomy" id="27291"/>
    <lineage>
        <taxon>Eukaryota</taxon>
        <taxon>Fungi</taxon>
        <taxon>Dikarya</taxon>
        <taxon>Ascomycota</taxon>
        <taxon>Saccharomycotina</taxon>
        <taxon>Saccharomycetes</taxon>
        <taxon>Saccharomycetales</taxon>
        <taxon>Saccharomycetaceae</taxon>
        <taxon>Saccharomyces</taxon>
    </lineage>
</organism>
<protein>
    <recommendedName>
        <fullName evidence="3">YPL068C-like protein</fullName>
    </recommendedName>
</protein>
<dbReference type="KEGG" id="spao:SPAR_P01990"/>
<dbReference type="GeneID" id="54634141"/>
<sequence>MHMQLRKRKRVDYTGRNPTSEPPSTTTTTTTTIIPSIVVPKKRKLATPNMINSTVPSTTTAPSTSNIIIPKPLQRPKFHNSTSSSPPDDDFEKISVLEVQKNLSNLIKRQQSLFYKDIHKPTLVGMKNFEMLRLPNDLKLLQNIVNLLNSFEQLNSDSRKRPASTASSKVFSQTHSDKLKKLSIEKKPLLSHPNHNGTSHHNDIIHEIANLHSINLIDLLNLEMYNSNFHTNNTVLQTTANSLTVNSIIKKLDKPILKERNNSLIWPHKSRLKAKRNQPSQGQSLINNTDITLYNDV</sequence>
<feature type="compositionally biased region" description="Basic residues" evidence="1">
    <location>
        <begin position="1"/>
        <end position="10"/>
    </location>
</feature>
<gene>
    <name evidence="2" type="ORF">SPAR_P01990</name>
</gene>
<reference evidence="2" key="2">
    <citation type="submission" date="2020-01" db="EMBL/GenBank/DDBJ databases">
        <title>Population-level Yeast Reference Genomes.</title>
        <authorList>
            <person name="Yue J.-X."/>
        </authorList>
    </citation>
    <scope>NUCLEOTIDE SEQUENCE</scope>
    <source>
        <strain evidence="2">CBS432</strain>
    </source>
</reference>
<feature type="region of interest" description="Disordered" evidence="1">
    <location>
        <begin position="155"/>
        <end position="178"/>
    </location>
</feature>
<dbReference type="RefSeq" id="XP_033769696.1">
    <property type="nucleotide sequence ID" value="XM_033913805.1"/>
</dbReference>